<dbReference type="EMBL" id="QBKT01000004">
    <property type="protein sequence ID" value="PTX61695.1"/>
    <property type="molecule type" value="Genomic_DNA"/>
</dbReference>
<sequence length="199" mass="23736">MNTKSKEINEHIKFGLDSIDSEKTIEIKLKDFIFIYKTFEEFNRFFHQPMHYPTIEDIEMYLGNKDSGAFSVISEIYYKVLPQYLPKEIEDKFGEENNPFDKSEYPYYYKVKNDENINDGTQNITDRKSFYEFAQNLLKEYETEGQNWETKRIDSFIEGIASYAEDIDGYYKNMKFDTTAETPTWRIFAQILKGATVYE</sequence>
<comment type="caution">
    <text evidence="2">The sequence shown here is derived from an EMBL/GenBank/DDBJ whole genome shotgun (WGS) entry which is preliminary data.</text>
</comment>
<gene>
    <name evidence="2" type="ORF">C8N46_104339</name>
</gene>
<dbReference type="InterPro" id="IPR056077">
    <property type="entry name" value="DUF7660"/>
</dbReference>
<evidence type="ECO:0000313" key="2">
    <source>
        <dbReference type="EMBL" id="PTX61695.1"/>
    </source>
</evidence>
<dbReference type="OrthoDB" id="1373771at2"/>
<name>A0A2T6C050_9FLAO</name>
<evidence type="ECO:0000313" key="3">
    <source>
        <dbReference type="Proteomes" id="UP000244090"/>
    </source>
</evidence>
<organism evidence="2 3">
    <name type="scientific">Kordia periserrulae</name>
    <dbReference type="NCBI Taxonomy" id="701523"/>
    <lineage>
        <taxon>Bacteria</taxon>
        <taxon>Pseudomonadati</taxon>
        <taxon>Bacteroidota</taxon>
        <taxon>Flavobacteriia</taxon>
        <taxon>Flavobacteriales</taxon>
        <taxon>Flavobacteriaceae</taxon>
        <taxon>Kordia</taxon>
    </lineage>
</organism>
<dbReference type="AlphaFoldDB" id="A0A2T6C050"/>
<accession>A0A2T6C050</accession>
<dbReference type="Proteomes" id="UP000244090">
    <property type="component" value="Unassembled WGS sequence"/>
</dbReference>
<protein>
    <recommendedName>
        <fullName evidence="1">DUF7660 domain-containing protein</fullName>
    </recommendedName>
</protein>
<proteinExistence type="predicted"/>
<reference evidence="2 3" key="1">
    <citation type="submission" date="2018-04" db="EMBL/GenBank/DDBJ databases">
        <title>Genomic Encyclopedia of Archaeal and Bacterial Type Strains, Phase II (KMG-II): from individual species to whole genera.</title>
        <authorList>
            <person name="Goeker M."/>
        </authorList>
    </citation>
    <scope>NUCLEOTIDE SEQUENCE [LARGE SCALE GENOMIC DNA]</scope>
    <source>
        <strain evidence="2 3">DSM 25731</strain>
    </source>
</reference>
<feature type="domain" description="DUF7660" evidence="1">
    <location>
        <begin position="127"/>
        <end position="199"/>
    </location>
</feature>
<dbReference type="RefSeq" id="WP_108114906.1">
    <property type="nucleotide sequence ID" value="NZ_QBKT01000004.1"/>
</dbReference>
<evidence type="ECO:0000259" key="1">
    <source>
        <dbReference type="Pfam" id="PF24693"/>
    </source>
</evidence>
<dbReference type="Pfam" id="PF24693">
    <property type="entry name" value="DUF7660"/>
    <property type="match status" value="1"/>
</dbReference>
<keyword evidence="3" id="KW-1185">Reference proteome</keyword>